<evidence type="ECO:0000256" key="6">
    <source>
        <dbReference type="SAM" id="MobiDB-lite"/>
    </source>
</evidence>
<keyword evidence="9" id="KW-1185">Reference proteome</keyword>
<dbReference type="PANTHER" id="PTHR11654">
    <property type="entry name" value="OLIGOPEPTIDE TRANSPORTER-RELATED"/>
    <property type="match status" value="1"/>
</dbReference>
<evidence type="ECO:0008006" key="10">
    <source>
        <dbReference type="Google" id="ProtNLM"/>
    </source>
</evidence>
<sequence>MVFATSSTHQKNKIFIVLELDGHEEESISPFTKDGSIDCYGKPAVKARTGGWRSASLLLGIHTNLDIHVVVGLKDIRTDKFNRKLTSLSIGSTAAGSRSLRTRLNQMNQLLVALAFTGVEVNLVLFAKLVLRQSNAESANTFSRWMGTTYFFSLIGAFISDSYLGRYLTCIIFQVVFNIGLVLLSLSTHFLLLKPQGCGKIGFLCEPHTPLQVAILYISIYLIALGNGAADPALATFGNDQFDEEEPKEEKSKNIFYSYFYVALNLGSLVAETVLAYIETTGNWVLGFWICSGCGIFSFLIFMTGTLRYRHMKPTRNPISRFAQVFASSVKKIKFQVPENGEGLYDDKEGDDPNVKRMQHTNGLRFLDRAAIISTMEKNKLLEKGENPDPWKLCTVTQVEEVKCILRLLPVWLCTIFSSVVFIQMLSLFVEQGSTMNRSFYKFQIPPASMTAFDIISTSAFIMLFDILIVPLYVKIVKRDPKLPSELQRIGIGLSFTILALIVAGLVERKRLEFASTDGKETSSLSIFWQIPQYVLVGVAEAFVYVAQMNFFTSQAPDGLKSLGMGLSMSSSALGSYVADSILTVVMKITSTHGRPGWVSPNLNEGHLDRFFFLSASLTAINLIFYIVCARRYKEIELEKKEEEEEEEKKEEVGRLLA</sequence>
<feature type="transmembrane region" description="Helical" evidence="7">
    <location>
        <begin position="611"/>
        <end position="630"/>
    </location>
</feature>
<reference evidence="9" key="1">
    <citation type="journal article" date="2017" name="Front. Plant Sci.">
        <title>Climate Clever Clovers: New Paradigm to Reduce the Environmental Footprint of Ruminants by Breeding Low Methanogenic Forages Utilizing Haplotype Variation.</title>
        <authorList>
            <person name="Kaur P."/>
            <person name="Appels R."/>
            <person name="Bayer P.E."/>
            <person name="Keeble-Gagnere G."/>
            <person name="Wang J."/>
            <person name="Hirakawa H."/>
            <person name="Shirasawa K."/>
            <person name="Vercoe P."/>
            <person name="Stefanova K."/>
            <person name="Durmic Z."/>
            <person name="Nichols P."/>
            <person name="Revell C."/>
            <person name="Isobe S.N."/>
            <person name="Edwards D."/>
            <person name="Erskine W."/>
        </authorList>
    </citation>
    <scope>NUCLEOTIDE SEQUENCE [LARGE SCALE GENOMIC DNA]</scope>
    <source>
        <strain evidence="9">cv. Daliak</strain>
    </source>
</reference>
<feature type="transmembrane region" description="Helical" evidence="7">
    <location>
        <begin position="284"/>
        <end position="307"/>
    </location>
</feature>
<evidence type="ECO:0000256" key="2">
    <source>
        <dbReference type="ARBA" id="ARBA00005982"/>
    </source>
</evidence>
<dbReference type="Pfam" id="PF00854">
    <property type="entry name" value="PTR2"/>
    <property type="match status" value="1"/>
</dbReference>
<dbReference type="InterPro" id="IPR036259">
    <property type="entry name" value="MFS_trans_sf"/>
</dbReference>
<evidence type="ECO:0000256" key="1">
    <source>
        <dbReference type="ARBA" id="ARBA00004141"/>
    </source>
</evidence>
<dbReference type="EMBL" id="DF973317">
    <property type="protein sequence ID" value="GAU25653.1"/>
    <property type="molecule type" value="Genomic_DNA"/>
</dbReference>
<dbReference type="InterPro" id="IPR000109">
    <property type="entry name" value="POT_fam"/>
</dbReference>
<accession>A0A2Z6M680</accession>
<feature type="transmembrane region" description="Helical" evidence="7">
    <location>
        <begin position="450"/>
        <end position="474"/>
    </location>
</feature>
<evidence type="ECO:0000313" key="8">
    <source>
        <dbReference type="EMBL" id="GAU25653.1"/>
    </source>
</evidence>
<proteinExistence type="inferred from homology"/>
<feature type="transmembrane region" description="Helical" evidence="7">
    <location>
        <begin position="408"/>
        <end position="430"/>
    </location>
</feature>
<keyword evidence="3 7" id="KW-0812">Transmembrane</keyword>
<comment type="subcellular location">
    <subcellularLocation>
        <location evidence="1">Membrane</location>
        <topology evidence="1">Multi-pass membrane protein</topology>
    </subcellularLocation>
</comment>
<dbReference type="AlphaFoldDB" id="A0A2Z6M680"/>
<dbReference type="OrthoDB" id="8904098at2759"/>
<organism evidence="8 9">
    <name type="scientific">Trifolium subterraneum</name>
    <name type="common">Subterranean clover</name>
    <dbReference type="NCBI Taxonomy" id="3900"/>
    <lineage>
        <taxon>Eukaryota</taxon>
        <taxon>Viridiplantae</taxon>
        <taxon>Streptophyta</taxon>
        <taxon>Embryophyta</taxon>
        <taxon>Tracheophyta</taxon>
        <taxon>Spermatophyta</taxon>
        <taxon>Magnoliopsida</taxon>
        <taxon>eudicotyledons</taxon>
        <taxon>Gunneridae</taxon>
        <taxon>Pentapetalae</taxon>
        <taxon>rosids</taxon>
        <taxon>fabids</taxon>
        <taxon>Fabales</taxon>
        <taxon>Fabaceae</taxon>
        <taxon>Papilionoideae</taxon>
        <taxon>50 kb inversion clade</taxon>
        <taxon>NPAAA clade</taxon>
        <taxon>Hologalegina</taxon>
        <taxon>IRL clade</taxon>
        <taxon>Trifolieae</taxon>
        <taxon>Trifolium</taxon>
    </lineage>
</organism>
<evidence type="ECO:0000313" key="9">
    <source>
        <dbReference type="Proteomes" id="UP000242715"/>
    </source>
</evidence>
<keyword evidence="4 7" id="KW-1133">Transmembrane helix</keyword>
<feature type="transmembrane region" description="Helical" evidence="7">
    <location>
        <begin position="213"/>
        <end position="235"/>
    </location>
</feature>
<feature type="transmembrane region" description="Helical" evidence="7">
    <location>
        <begin position="110"/>
        <end position="130"/>
    </location>
</feature>
<dbReference type="GO" id="GO:0022857">
    <property type="term" value="F:transmembrane transporter activity"/>
    <property type="evidence" value="ECO:0007669"/>
    <property type="project" value="InterPro"/>
</dbReference>
<dbReference type="GO" id="GO:0016020">
    <property type="term" value="C:membrane"/>
    <property type="evidence" value="ECO:0007669"/>
    <property type="project" value="UniProtKB-SubCell"/>
</dbReference>
<feature type="transmembrane region" description="Helical" evidence="7">
    <location>
        <begin position="527"/>
        <end position="546"/>
    </location>
</feature>
<feature type="transmembrane region" description="Helical" evidence="7">
    <location>
        <begin position="567"/>
        <end position="591"/>
    </location>
</feature>
<comment type="similarity">
    <text evidence="2">Belongs to the major facilitator superfamily. Proton-dependent oligopeptide transporter (POT/PTR) (TC 2.A.17) family.</text>
</comment>
<feature type="region of interest" description="Disordered" evidence="6">
    <location>
        <begin position="639"/>
        <end position="658"/>
    </location>
</feature>
<gene>
    <name evidence="8" type="ORF">TSUD_265800</name>
</gene>
<dbReference type="Proteomes" id="UP000242715">
    <property type="component" value="Unassembled WGS sequence"/>
</dbReference>
<name>A0A2Z6M680_TRISU</name>
<dbReference type="Gene3D" id="1.20.1250.20">
    <property type="entry name" value="MFS general substrate transporter like domains"/>
    <property type="match status" value="1"/>
</dbReference>
<dbReference type="SUPFAM" id="SSF103473">
    <property type="entry name" value="MFS general substrate transporter"/>
    <property type="match status" value="1"/>
</dbReference>
<evidence type="ECO:0000256" key="3">
    <source>
        <dbReference type="ARBA" id="ARBA00022692"/>
    </source>
</evidence>
<feature type="transmembrane region" description="Helical" evidence="7">
    <location>
        <begin position="142"/>
        <end position="159"/>
    </location>
</feature>
<feature type="transmembrane region" description="Helical" evidence="7">
    <location>
        <begin position="256"/>
        <end position="278"/>
    </location>
</feature>
<feature type="transmembrane region" description="Helical" evidence="7">
    <location>
        <begin position="171"/>
        <end position="193"/>
    </location>
</feature>
<protein>
    <recommendedName>
        <fullName evidence="10">Major facilitator superfamily (MFS) profile domain-containing protein</fullName>
    </recommendedName>
</protein>
<feature type="transmembrane region" description="Helical" evidence="7">
    <location>
        <begin position="486"/>
        <end position="507"/>
    </location>
</feature>
<evidence type="ECO:0000256" key="4">
    <source>
        <dbReference type="ARBA" id="ARBA00022989"/>
    </source>
</evidence>
<keyword evidence="5 7" id="KW-0472">Membrane</keyword>
<evidence type="ECO:0000256" key="7">
    <source>
        <dbReference type="SAM" id="Phobius"/>
    </source>
</evidence>
<evidence type="ECO:0000256" key="5">
    <source>
        <dbReference type="ARBA" id="ARBA00023136"/>
    </source>
</evidence>